<proteinExistence type="predicted"/>
<keyword evidence="3" id="KW-1185">Reference proteome</keyword>
<organism evidence="2 3">
    <name type="scientific">Amblyomma americanum</name>
    <name type="common">Lone star tick</name>
    <dbReference type="NCBI Taxonomy" id="6943"/>
    <lineage>
        <taxon>Eukaryota</taxon>
        <taxon>Metazoa</taxon>
        <taxon>Ecdysozoa</taxon>
        <taxon>Arthropoda</taxon>
        <taxon>Chelicerata</taxon>
        <taxon>Arachnida</taxon>
        <taxon>Acari</taxon>
        <taxon>Parasitiformes</taxon>
        <taxon>Ixodida</taxon>
        <taxon>Ixodoidea</taxon>
        <taxon>Ixodidae</taxon>
        <taxon>Amblyomminae</taxon>
        <taxon>Amblyomma</taxon>
    </lineage>
</organism>
<dbReference type="Proteomes" id="UP001321473">
    <property type="component" value="Unassembled WGS sequence"/>
</dbReference>
<evidence type="ECO:0000313" key="3">
    <source>
        <dbReference type="Proteomes" id="UP001321473"/>
    </source>
</evidence>
<dbReference type="EMBL" id="JARKHS020027351">
    <property type="protein sequence ID" value="KAK8765440.1"/>
    <property type="molecule type" value="Genomic_DNA"/>
</dbReference>
<evidence type="ECO:0000256" key="1">
    <source>
        <dbReference type="SAM" id="MobiDB-lite"/>
    </source>
</evidence>
<name>A0AAQ4DSK0_AMBAM</name>
<protein>
    <submittedName>
        <fullName evidence="2">Uncharacterized protein</fullName>
    </submittedName>
</protein>
<dbReference type="AlphaFoldDB" id="A0AAQ4DSK0"/>
<feature type="region of interest" description="Disordered" evidence="1">
    <location>
        <begin position="46"/>
        <end position="72"/>
    </location>
</feature>
<feature type="compositionally biased region" description="Low complexity" evidence="1">
    <location>
        <begin position="51"/>
        <end position="69"/>
    </location>
</feature>
<accession>A0AAQ4DSK0</accession>
<gene>
    <name evidence="2" type="ORF">V5799_031948</name>
</gene>
<reference evidence="2 3" key="1">
    <citation type="journal article" date="2023" name="Arcadia Sci">
        <title>De novo assembly of a long-read Amblyomma americanum tick genome.</title>
        <authorList>
            <person name="Chou S."/>
            <person name="Poskanzer K.E."/>
            <person name="Rollins M."/>
            <person name="Thuy-Boun P.S."/>
        </authorList>
    </citation>
    <scope>NUCLEOTIDE SEQUENCE [LARGE SCALE GENOMIC DNA]</scope>
    <source>
        <strain evidence="2">F_SG_1</strain>
        <tissue evidence="2">Salivary glands</tissue>
    </source>
</reference>
<sequence length="99" mass="10680">MAQARGERTRESLTSLDIVLAIFPLFYVVSSNARRDFAIVALPEAKERRQGSSAAGTAGTTGTASPASPRDVNDHMTFHLDGCFDDVGNVSNRNPRSRV</sequence>
<evidence type="ECO:0000313" key="2">
    <source>
        <dbReference type="EMBL" id="KAK8765440.1"/>
    </source>
</evidence>
<comment type="caution">
    <text evidence="2">The sequence shown here is derived from an EMBL/GenBank/DDBJ whole genome shotgun (WGS) entry which is preliminary data.</text>
</comment>